<dbReference type="Gene3D" id="1.10.3720.10">
    <property type="entry name" value="MetI-like"/>
    <property type="match status" value="1"/>
</dbReference>
<dbReference type="EMBL" id="MBFE02000030">
    <property type="protein sequence ID" value="MUO45189.1"/>
    <property type="molecule type" value="Genomic_DNA"/>
</dbReference>
<dbReference type="PANTHER" id="PTHR43163:SF3">
    <property type="entry name" value="PEPTIDE ABC TRANSPORTER PERMEASE PROTEIN"/>
    <property type="match status" value="1"/>
</dbReference>
<evidence type="ECO:0000256" key="4">
    <source>
        <dbReference type="ARBA" id="ARBA00022692"/>
    </source>
</evidence>
<keyword evidence="4 7" id="KW-0812">Transmembrane</keyword>
<feature type="transmembrane region" description="Helical" evidence="7">
    <location>
        <begin position="138"/>
        <end position="159"/>
    </location>
</feature>
<feature type="transmembrane region" description="Helical" evidence="7">
    <location>
        <begin position="105"/>
        <end position="126"/>
    </location>
</feature>
<evidence type="ECO:0000313" key="9">
    <source>
        <dbReference type="EMBL" id="MUO45189.1"/>
    </source>
</evidence>
<dbReference type="SUPFAM" id="SSF161098">
    <property type="entry name" value="MetI-like"/>
    <property type="match status" value="1"/>
</dbReference>
<comment type="subcellular location">
    <subcellularLocation>
        <location evidence="1 7">Cell membrane</location>
        <topology evidence="1 7">Multi-pass membrane protein</topology>
    </subcellularLocation>
</comment>
<dbReference type="Pfam" id="PF19300">
    <property type="entry name" value="BPD_transp_1_N"/>
    <property type="match status" value="1"/>
</dbReference>
<sequence length="317" mass="34551">MFAYVARRLGTALIIVFCVATVVFSALHLVPGDPVELLLSGGGGVAPPPEAVAELREQLHLDRPVFEQYLGFLERSARFDLGRSFLDNSEVASQVASRLPRTLELVLVALVLALLIGLPSGTWAAYNHNGTIDRTGLAISSFFLSVPVFVIGVALIYAFSRKLGWFPSGGFVPITDNVLQHFQNLFLPALSIALGLSAIFFRMIRTTVLETMRRDWVRTAQAKGVRPSRIVRMHVVRNALGPVVTLVGLNAGHMLGGTVLVEYIFNYPGLSSLLVQAVEQRDYPIVQGVVLTISVCFVLINLAVDIIYGSLNPRIRG</sequence>
<keyword evidence="3" id="KW-1003">Cell membrane</keyword>
<name>A0ABD6HFH9_AGRVI</name>
<dbReference type="InterPro" id="IPR000515">
    <property type="entry name" value="MetI-like"/>
</dbReference>
<reference evidence="11 12" key="1">
    <citation type="submission" date="2019-11" db="EMBL/GenBank/DDBJ databases">
        <title>Whole-genome sequencing of Allorhizobium vitis.</title>
        <authorList>
            <person name="Gan H.M."/>
            <person name="Savka M.A."/>
        </authorList>
    </citation>
    <scope>NUCLEOTIDE SEQUENCE [LARGE SCALE GENOMIC DNA]</scope>
    <source>
        <strain evidence="10 12">RF2/1</strain>
        <strain evidence="9 11">T1/7</strain>
    </source>
</reference>
<keyword evidence="5 7" id="KW-1133">Transmembrane helix</keyword>
<feature type="domain" description="ABC transmembrane type-1" evidence="8">
    <location>
        <begin position="99"/>
        <end position="308"/>
    </location>
</feature>
<dbReference type="Pfam" id="PF00528">
    <property type="entry name" value="BPD_transp_1"/>
    <property type="match status" value="1"/>
</dbReference>
<dbReference type="AlphaFoldDB" id="A0ABD6HFH9"/>
<evidence type="ECO:0000256" key="7">
    <source>
        <dbReference type="RuleBase" id="RU363032"/>
    </source>
</evidence>
<keyword evidence="11" id="KW-1185">Reference proteome</keyword>
<dbReference type="EMBL" id="MBFA02000025">
    <property type="protein sequence ID" value="MUP13066.1"/>
    <property type="molecule type" value="Genomic_DNA"/>
</dbReference>
<organism evidence="10 12">
    <name type="scientific">Agrobacterium vitis</name>
    <name type="common">Rhizobium vitis</name>
    <dbReference type="NCBI Taxonomy" id="373"/>
    <lineage>
        <taxon>Bacteria</taxon>
        <taxon>Pseudomonadati</taxon>
        <taxon>Pseudomonadota</taxon>
        <taxon>Alphaproteobacteria</taxon>
        <taxon>Hyphomicrobiales</taxon>
        <taxon>Rhizobiaceae</taxon>
        <taxon>Rhizobium/Agrobacterium group</taxon>
        <taxon>Agrobacterium</taxon>
    </lineage>
</organism>
<feature type="transmembrane region" description="Helical" evidence="7">
    <location>
        <begin position="185"/>
        <end position="204"/>
    </location>
</feature>
<dbReference type="Proteomes" id="UP000179454">
    <property type="component" value="Unassembled WGS sequence"/>
</dbReference>
<comment type="caution">
    <text evidence="10">The sequence shown here is derived from an EMBL/GenBank/DDBJ whole genome shotgun (WGS) entry which is preliminary data.</text>
</comment>
<evidence type="ECO:0000256" key="3">
    <source>
        <dbReference type="ARBA" id="ARBA00022475"/>
    </source>
</evidence>
<feature type="transmembrane region" description="Helical" evidence="7">
    <location>
        <begin position="239"/>
        <end position="265"/>
    </location>
</feature>
<feature type="transmembrane region" description="Helical" evidence="7">
    <location>
        <begin position="12"/>
        <end position="30"/>
    </location>
</feature>
<feature type="transmembrane region" description="Helical" evidence="7">
    <location>
        <begin position="285"/>
        <end position="308"/>
    </location>
</feature>
<evidence type="ECO:0000256" key="1">
    <source>
        <dbReference type="ARBA" id="ARBA00004651"/>
    </source>
</evidence>
<protein>
    <submittedName>
        <fullName evidence="10">ABC transporter permease subunit</fullName>
    </submittedName>
</protein>
<dbReference type="Proteomes" id="UP000179536">
    <property type="component" value="Unassembled WGS sequence"/>
</dbReference>
<dbReference type="PROSITE" id="PS50928">
    <property type="entry name" value="ABC_TM1"/>
    <property type="match status" value="1"/>
</dbReference>
<evidence type="ECO:0000313" key="10">
    <source>
        <dbReference type="EMBL" id="MUP13066.1"/>
    </source>
</evidence>
<dbReference type="RefSeq" id="WP_012649083.1">
    <property type="nucleotide sequence ID" value="NZ_AP023283.1"/>
</dbReference>
<evidence type="ECO:0000256" key="2">
    <source>
        <dbReference type="ARBA" id="ARBA00022448"/>
    </source>
</evidence>
<keyword evidence="6 7" id="KW-0472">Membrane</keyword>
<accession>A0ABD6HFH9</accession>
<keyword evidence="2 7" id="KW-0813">Transport</keyword>
<gene>
    <name evidence="10" type="ORF">BBK91_024770</name>
    <name evidence="9" type="ORF">BBL17_025785</name>
</gene>
<evidence type="ECO:0000256" key="5">
    <source>
        <dbReference type="ARBA" id="ARBA00022989"/>
    </source>
</evidence>
<evidence type="ECO:0000313" key="11">
    <source>
        <dbReference type="Proteomes" id="UP000179454"/>
    </source>
</evidence>
<dbReference type="CDD" id="cd06261">
    <property type="entry name" value="TM_PBP2"/>
    <property type="match status" value="1"/>
</dbReference>
<evidence type="ECO:0000259" key="8">
    <source>
        <dbReference type="PROSITE" id="PS50928"/>
    </source>
</evidence>
<comment type="similarity">
    <text evidence="7">Belongs to the binding-protein-dependent transport system permease family.</text>
</comment>
<dbReference type="PANTHER" id="PTHR43163">
    <property type="entry name" value="DIPEPTIDE TRANSPORT SYSTEM PERMEASE PROTEIN DPPB-RELATED"/>
    <property type="match status" value="1"/>
</dbReference>
<dbReference type="GO" id="GO:0005886">
    <property type="term" value="C:plasma membrane"/>
    <property type="evidence" value="ECO:0007669"/>
    <property type="project" value="UniProtKB-SubCell"/>
</dbReference>
<dbReference type="InterPro" id="IPR045621">
    <property type="entry name" value="BPD_transp_1_N"/>
</dbReference>
<evidence type="ECO:0000256" key="6">
    <source>
        <dbReference type="ARBA" id="ARBA00023136"/>
    </source>
</evidence>
<dbReference type="InterPro" id="IPR035906">
    <property type="entry name" value="MetI-like_sf"/>
</dbReference>
<proteinExistence type="inferred from homology"/>
<evidence type="ECO:0000313" key="12">
    <source>
        <dbReference type="Proteomes" id="UP000179536"/>
    </source>
</evidence>